<dbReference type="Proteomes" id="UP000297385">
    <property type="component" value="Unassembled WGS sequence"/>
</dbReference>
<dbReference type="EMBL" id="SNVI01000008">
    <property type="protein sequence ID" value="TFE36901.1"/>
    <property type="molecule type" value="Genomic_DNA"/>
</dbReference>
<organism evidence="2 3">
    <name type="scientific">Paraburkholderia dipogonis</name>
    <dbReference type="NCBI Taxonomy" id="1211383"/>
    <lineage>
        <taxon>Bacteria</taxon>
        <taxon>Pseudomonadati</taxon>
        <taxon>Pseudomonadota</taxon>
        <taxon>Betaproteobacteria</taxon>
        <taxon>Burkholderiales</taxon>
        <taxon>Burkholderiaceae</taxon>
        <taxon>Paraburkholderia</taxon>
    </lineage>
</organism>
<dbReference type="RefSeq" id="WP_134143566.1">
    <property type="nucleotide sequence ID" value="NZ_SNVI01000008.1"/>
</dbReference>
<evidence type="ECO:0000313" key="3">
    <source>
        <dbReference type="Proteomes" id="UP000297385"/>
    </source>
</evidence>
<accession>A0A4Y8MHI7</accession>
<dbReference type="AlphaFoldDB" id="A0A4Y8MHI7"/>
<gene>
    <name evidence="2" type="ORF">E2553_45560</name>
</gene>
<evidence type="ECO:0008006" key="4">
    <source>
        <dbReference type="Google" id="ProtNLM"/>
    </source>
</evidence>
<name>A0A4Y8MHI7_9BURK</name>
<reference evidence="2 3" key="1">
    <citation type="submission" date="2019-03" db="EMBL/GenBank/DDBJ databases">
        <title>Complete Genome Sequence of Paraburkholderia dipogonis ICMP 19430T, a Nitrogen-fixing Symbiont of the South African Invasive Legume Dipogon lignosus in New Zealand.</title>
        <authorList>
            <person name="De Meyer S.E."/>
        </authorList>
    </citation>
    <scope>NUCLEOTIDE SEQUENCE [LARGE SCALE GENOMIC DNA]</scope>
    <source>
        <strain evidence="2 3">ICMP 19430</strain>
    </source>
</reference>
<sequence length="66" mass="7067">MQNLLMLLLAAGSSSLCACTAQPQAHVTNLRPVIVVQNPRGERGDFTICPDGRVLVYPISQPKSCS</sequence>
<feature type="signal peptide" evidence="1">
    <location>
        <begin position="1"/>
        <end position="18"/>
    </location>
</feature>
<feature type="chain" id="PRO_5021203263" description="Lipoprotein" evidence="1">
    <location>
        <begin position="19"/>
        <end position="66"/>
    </location>
</feature>
<protein>
    <recommendedName>
        <fullName evidence="4">Lipoprotein</fullName>
    </recommendedName>
</protein>
<proteinExistence type="predicted"/>
<evidence type="ECO:0000313" key="2">
    <source>
        <dbReference type="EMBL" id="TFE36901.1"/>
    </source>
</evidence>
<evidence type="ECO:0000256" key="1">
    <source>
        <dbReference type="SAM" id="SignalP"/>
    </source>
</evidence>
<keyword evidence="1" id="KW-0732">Signal</keyword>
<comment type="caution">
    <text evidence="2">The sequence shown here is derived from an EMBL/GenBank/DDBJ whole genome shotgun (WGS) entry which is preliminary data.</text>
</comment>